<evidence type="ECO:0000256" key="2">
    <source>
        <dbReference type="ARBA" id="ARBA00022801"/>
    </source>
</evidence>
<reference evidence="6 9" key="3">
    <citation type="submission" date="2018-08" db="EMBL/GenBank/DDBJ databases">
        <title>Whole Genome Sequences of Two Pseudoalteromonas piscicida Strains, DE1-A and DE2-A, which Exhibit Strong Antibacterial Activity against Vibrio vulnificus.</title>
        <authorList>
            <person name="Richards G.P."/>
            <person name="Needleman D.S."/>
            <person name="Watson M.A."/>
            <person name="Polson S.W."/>
        </authorList>
    </citation>
    <scope>NUCLEOTIDE SEQUENCE [LARGE SCALE GENOMIC DNA]</scope>
    <source>
        <strain evidence="6 9">DE2-A</strain>
    </source>
</reference>
<evidence type="ECO:0000313" key="10">
    <source>
        <dbReference type="Proteomes" id="UP000305423"/>
    </source>
</evidence>
<proteinExistence type="inferred from homology"/>
<gene>
    <name evidence="7" type="ORF">CWB74_12435</name>
    <name evidence="6" type="ORF">D0511_08970</name>
    <name evidence="5" type="ORF">PPIS_a1393</name>
</gene>
<dbReference type="InterPro" id="IPR006683">
    <property type="entry name" value="Thioestr_dom"/>
</dbReference>
<dbReference type="Gene3D" id="3.10.129.10">
    <property type="entry name" value="Hotdog Thioesterase"/>
    <property type="match status" value="1"/>
</dbReference>
<evidence type="ECO:0000313" key="6">
    <source>
        <dbReference type="EMBL" id="AXR02180.1"/>
    </source>
</evidence>
<dbReference type="RefSeq" id="WP_010372647.1">
    <property type="nucleotide sequence ID" value="NZ_CP011924.1"/>
</dbReference>
<dbReference type="PANTHER" id="PTHR11049">
    <property type="entry name" value="ACYL COENZYME A THIOESTER HYDROLASE"/>
    <property type="match status" value="1"/>
</dbReference>
<dbReference type="CDD" id="cd03442">
    <property type="entry name" value="BFIT_BACH"/>
    <property type="match status" value="1"/>
</dbReference>
<evidence type="ECO:0000313" key="5">
    <source>
        <dbReference type="EMBL" id="ATD06525.1"/>
    </source>
</evidence>
<evidence type="ECO:0000313" key="8">
    <source>
        <dbReference type="Proteomes" id="UP000016521"/>
    </source>
</evidence>
<reference evidence="5 8" key="1">
    <citation type="submission" date="2015-06" db="EMBL/GenBank/DDBJ databases">
        <authorList>
            <person name="Xie B.-B."/>
            <person name="Rong J.-C."/>
            <person name="Qin Q.-L."/>
            <person name="Zhang Y.-Z."/>
        </authorList>
    </citation>
    <scope>NUCLEOTIDE SEQUENCE [LARGE SCALE GENOMIC DNA]</scope>
    <source>
        <strain evidence="5 8">JCM 20779</strain>
    </source>
</reference>
<sequence length="159" mass="17615">MPQQSVTFRFLAEPTDVNFGGKVHGGMVMKWIDQAGYACAAGWSGSYCVTVSVAGMRFHRPILVGQIVEVSARIAHTGNTSMQIFIQVRCGDPKTQRLVETNHCIISFIAMDQAGYPIQIPQFKAKTEEEKKLEAYAVKMKEIAIQTESLLEETLSDSK</sequence>
<evidence type="ECO:0000313" key="9">
    <source>
        <dbReference type="Proteomes" id="UP000258102"/>
    </source>
</evidence>
<dbReference type="PANTHER" id="PTHR11049:SF16">
    <property type="entry name" value="PROTEIN VDLD"/>
    <property type="match status" value="1"/>
</dbReference>
<dbReference type="KEGG" id="ppis:B1L02_08805"/>
<dbReference type="InterPro" id="IPR033120">
    <property type="entry name" value="HOTDOG_ACOT"/>
</dbReference>
<comment type="similarity">
    <text evidence="1">Belongs to the acyl coenzyme A hydrolase family.</text>
</comment>
<dbReference type="EMBL" id="CP031761">
    <property type="protein sequence ID" value="AXR02180.1"/>
    <property type="molecule type" value="Genomic_DNA"/>
</dbReference>
<dbReference type="AlphaFoldDB" id="A0A0F4P1E1"/>
<dbReference type="GO" id="GO:0052816">
    <property type="term" value="F:long-chain fatty acyl-CoA hydrolase activity"/>
    <property type="evidence" value="ECO:0007669"/>
    <property type="project" value="TreeGrafter"/>
</dbReference>
<dbReference type="EMBL" id="CP011924">
    <property type="protein sequence ID" value="ATD06525.1"/>
    <property type="molecule type" value="Genomic_DNA"/>
</dbReference>
<reference evidence="7" key="5">
    <citation type="submission" date="2019-09" db="EMBL/GenBank/DDBJ databases">
        <title>Co-occurence of chitin degradation, pigmentation and bioactivity in marine Pseudoalteromonas.</title>
        <authorList>
            <person name="Sonnenschein E.C."/>
            <person name="Bech P.K."/>
        </authorList>
    </citation>
    <scope>NUCLEOTIDE SEQUENCE</scope>
    <source>
        <strain evidence="7">S1607</strain>
    </source>
</reference>
<reference evidence="7 10" key="2">
    <citation type="submission" date="2017-12" db="EMBL/GenBank/DDBJ databases">
        <authorList>
            <person name="Paulsen S."/>
            <person name="Gram L.K."/>
        </authorList>
    </citation>
    <scope>NUCLEOTIDE SEQUENCE [LARGE SCALE GENOMIC DNA]</scope>
    <source>
        <strain evidence="7 10">S1607</strain>
    </source>
</reference>
<keyword evidence="8" id="KW-1185">Reference proteome</keyword>
<evidence type="ECO:0000256" key="3">
    <source>
        <dbReference type="PROSITE-ProRule" id="PRU01106"/>
    </source>
</evidence>
<dbReference type="Proteomes" id="UP000016521">
    <property type="component" value="Chromosome I"/>
</dbReference>
<protein>
    <submittedName>
        <fullName evidence="6">Acyl-CoA thioesterase</fullName>
    </submittedName>
</protein>
<dbReference type="PROSITE" id="PS51770">
    <property type="entry name" value="HOTDOG_ACOT"/>
    <property type="match status" value="1"/>
</dbReference>
<feature type="domain" description="HotDog ACOT-type" evidence="4">
    <location>
        <begin position="2"/>
        <end position="114"/>
    </location>
</feature>
<evidence type="ECO:0000313" key="7">
    <source>
        <dbReference type="EMBL" id="TMN76492.1"/>
    </source>
</evidence>
<evidence type="ECO:0000259" key="4">
    <source>
        <dbReference type="PROSITE" id="PS51770"/>
    </source>
</evidence>
<dbReference type="SUPFAM" id="SSF54637">
    <property type="entry name" value="Thioesterase/thiol ester dehydrase-isomerase"/>
    <property type="match status" value="1"/>
</dbReference>
<keyword evidence="2 3" id="KW-0378">Hydrolase</keyword>
<organism evidence="6 9">
    <name type="scientific">Pseudoalteromonas piscicida</name>
    <dbReference type="NCBI Taxonomy" id="43662"/>
    <lineage>
        <taxon>Bacteria</taxon>
        <taxon>Pseudomonadati</taxon>
        <taxon>Pseudomonadota</taxon>
        <taxon>Gammaproteobacteria</taxon>
        <taxon>Alteromonadales</taxon>
        <taxon>Pseudoalteromonadaceae</taxon>
        <taxon>Pseudoalteromonas</taxon>
    </lineage>
</organism>
<dbReference type="GeneID" id="98335869"/>
<dbReference type="EMBL" id="PNEL01000030">
    <property type="protein sequence ID" value="TMN76492.1"/>
    <property type="molecule type" value="Genomic_DNA"/>
</dbReference>
<name>A0A0F4P1E1_PSEO7</name>
<dbReference type="Proteomes" id="UP000258102">
    <property type="component" value="Chromosome 1"/>
</dbReference>
<dbReference type="GO" id="GO:0006637">
    <property type="term" value="P:acyl-CoA metabolic process"/>
    <property type="evidence" value="ECO:0007669"/>
    <property type="project" value="TreeGrafter"/>
</dbReference>
<dbReference type="InterPro" id="IPR040170">
    <property type="entry name" value="Cytosol_ACT"/>
</dbReference>
<dbReference type="GO" id="GO:0005829">
    <property type="term" value="C:cytosol"/>
    <property type="evidence" value="ECO:0007669"/>
    <property type="project" value="TreeGrafter"/>
</dbReference>
<accession>A0A0F4P1E1</accession>
<dbReference type="InterPro" id="IPR029069">
    <property type="entry name" value="HotDog_dom_sf"/>
</dbReference>
<evidence type="ECO:0000256" key="1">
    <source>
        <dbReference type="ARBA" id="ARBA00010458"/>
    </source>
</evidence>
<reference evidence="10" key="4">
    <citation type="submission" date="2019-06" db="EMBL/GenBank/DDBJ databases">
        <title>Co-occurence of chitin degradation, pigmentation and bioactivity in marine Pseudoalteromonas.</title>
        <authorList>
            <person name="Sonnenschein E.C."/>
            <person name="Bech P.K."/>
        </authorList>
    </citation>
    <scope>NUCLEOTIDE SEQUENCE [LARGE SCALE GENOMIC DNA]</scope>
    <source>
        <strain evidence="10">S1607</strain>
    </source>
</reference>
<dbReference type="OrthoDB" id="9809430at2"/>
<dbReference type="Proteomes" id="UP000305423">
    <property type="component" value="Unassembled WGS sequence"/>
</dbReference>
<dbReference type="Pfam" id="PF03061">
    <property type="entry name" value="4HBT"/>
    <property type="match status" value="1"/>
</dbReference>